<dbReference type="GO" id="GO:0003677">
    <property type="term" value="F:DNA binding"/>
    <property type="evidence" value="ECO:0007669"/>
    <property type="project" value="UniProtKB-KW"/>
</dbReference>
<dbReference type="GO" id="GO:0006355">
    <property type="term" value="P:regulation of DNA-templated transcription"/>
    <property type="evidence" value="ECO:0007669"/>
    <property type="project" value="InterPro"/>
</dbReference>
<keyword evidence="2" id="KW-0058">Aromatic hydrocarbons catabolism</keyword>
<protein>
    <recommendedName>
        <fullName evidence="7">HTH-type transcriptional regulatory protein TyrR</fullName>
    </recommendedName>
</protein>
<dbReference type="InterPro" id="IPR003593">
    <property type="entry name" value="AAA+_ATPase"/>
</dbReference>
<dbReference type="Pfam" id="PF18024">
    <property type="entry name" value="HTH_50"/>
    <property type="match status" value="1"/>
</dbReference>
<dbReference type="InterPro" id="IPR058031">
    <property type="entry name" value="AAA_lid_NorR"/>
</dbReference>
<dbReference type="PROSITE" id="PS00675">
    <property type="entry name" value="SIGMA54_INTERACT_1"/>
    <property type="match status" value="1"/>
</dbReference>
<evidence type="ECO:0000256" key="6">
    <source>
        <dbReference type="ARBA" id="ARBA00023163"/>
    </source>
</evidence>
<dbReference type="InterPro" id="IPR009057">
    <property type="entry name" value="Homeodomain-like_sf"/>
</dbReference>
<dbReference type="AlphaFoldDB" id="A0A7G9WA12"/>
<dbReference type="Proteomes" id="UP000516160">
    <property type="component" value="Chromosome"/>
</dbReference>
<dbReference type="PROSITE" id="PS00676">
    <property type="entry name" value="SIGMA54_INTERACT_2"/>
    <property type="match status" value="1"/>
</dbReference>
<dbReference type="InterPro" id="IPR025943">
    <property type="entry name" value="Sigma_54_int_dom_ATP-bd_2"/>
</dbReference>
<dbReference type="SMART" id="SM00382">
    <property type="entry name" value="AAA"/>
    <property type="match status" value="1"/>
</dbReference>
<dbReference type="KEGG" id="acae:HYG86_12465"/>
<reference evidence="9 10" key="1">
    <citation type="submission" date="2020-07" db="EMBL/GenBank/DDBJ databases">
        <title>Alkalicella. sp. LB2 genome.</title>
        <authorList>
            <person name="Postec A."/>
            <person name="Quemeneur M."/>
        </authorList>
    </citation>
    <scope>NUCLEOTIDE SEQUENCE [LARGE SCALE GENOMIC DNA]</scope>
    <source>
        <strain evidence="9 10">LB2</strain>
    </source>
</reference>
<evidence type="ECO:0000256" key="5">
    <source>
        <dbReference type="ARBA" id="ARBA00023125"/>
    </source>
</evidence>
<dbReference type="Pfam" id="PF00158">
    <property type="entry name" value="Sigma54_activat"/>
    <property type="match status" value="1"/>
</dbReference>
<dbReference type="InterPro" id="IPR025662">
    <property type="entry name" value="Sigma_54_int_dom_ATP-bd_1"/>
</dbReference>
<organism evidence="9 10">
    <name type="scientific">Alkalicella caledoniensis</name>
    <dbReference type="NCBI Taxonomy" id="2731377"/>
    <lineage>
        <taxon>Bacteria</taxon>
        <taxon>Bacillati</taxon>
        <taxon>Bacillota</taxon>
        <taxon>Clostridia</taxon>
        <taxon>Eubacteriales</taxon>
        <taxon>Proteinivoracaceae</taxon>
        <taxon>Alkalicella</taxon>
    </lineage>
</organism>
<evidence type="ECO:0000313" key="9">
    <source>
        <dbReference type="EMBL" id="QNO15524.1"/>
    </source>
</evidence>
<dbReference type="InterPro" id="IPR025944">
    <property type="entry name" value="Sigma_54_int_dom_CS"/>
</dbReference>
<feature type="domain" description="Sigma-54 factor interaction" evidence="8">
    <location>
        <begin position="206"/>
        <end position="436"/>
    </location>
</feature>
<dbReference type="FunFam" id="3.40.50.300:FF:000006">
    <property type="entry name" value="DNA-binding transcriptional regulator NtrC"/>
    <property type="match status" value="1"/>
</dbReference>
<evidence type="ECO:0000256" key="7">
    <source>
        <dbReference type="ARBA" id="ARBA00029500"/>
    </source>
</evidence>
<accession>A0A7G9WA12</accession>
<dbReference type="Gene3D" id="1.10.8.60">
    <property type="match status" value="1"/>
</dbReference>
<evidence type="ECO:0000256" key="4">
    <source>
        <dbReference type="ARBA" id="ARBA00023015"/>
    </source>
</evidence>
<keyword evidence="6" id="KW-0804">Transcription</keyword>
<sequence>MNTKRIKIITTIDRANITYDIISIFRRHNVYIQWMEVYTSVLYIKFPIDDNIQWTLIKDEILSVENVDTIDEIDLIAVEERELEMTTVLDTVFYGIVILDRFNKIKYINKYAAENIFYVAANLVKNKVITDFISEKAFKKVGTEKVSAEENIEIEIGNKPYLINTHPITNEKDISFGKLITMQDIDKIDKVLNRRRYDNPITFNDIVGNSKEMKEVIEYAMLFAPSDSPILITGESGTGKELFARGIHNHSRRANKTFVAINCAAIPDQLLESELFGYEGGAFTDSKKGGKSGIFEIANGGTVFLDEIGEMAPHLQTKLLRVLQEGKIRKIGSHVEIPIDVRIISATNQNIEELVKEKKFRLDLLYRINIFKLNIPALRERKDDITVLTDHFIAIYKEKYNKSIEFVDSLAIEKLHNYSWPGNVRELQNVIERAVALSKNSINGKEVLLNYALEDSVTEHYEHSTNLKDKLGVVEKEIIISALKRNKSIRQAAKDLDVTHTLLINRIKKYELKEWIEQE</sequence>
<dbReference type="PROSITE" id="PS50045">
    <property type="entry name" value="SIGMA54_INTERACT_4"/>
    <property type="match status" value="1"/>
</dbReference>
<dbReference type="PANTHER" id="PTHR32071">
    <property type="entry name" value="TRANSCRIPTIONAL REGULATORY PROTEIN"/>
    <property type="match status" value="1"/>
</dbReference>
<keyword evidence="3" id="KW-0067">ATP-binding</keyword>
<dbReference type="SUPFAM" id="SSF46689">
    <property type="entry name" value="Homeodomain-like"/>
    <property type="match status" value="1"/>
</dbReference>
<dbReference type="InterPro" id="IPR030828">
    <property type="entry name" value="HTH_TyrR"/>
</dbReference>
<evidence type="ECO:0000313" key="10">
    <source>
        <dbReference type="Proteomes" id="UP000516160"/>
    </source>
</evidence>
<dbReference type="PANTHER" id="PTHR32071:SF57">
    <property type="entry name" value="C4-DICARBOXYLATE TRANSPORT TRANSCRIPTIONAL REGULATORY PROTEIN DCTD"/>
    <property type="match status" value="1"/>
</dbReference>
<dbReference type="InterPro" id="IPR027417">
    <property type="entry name" value="P-loop_NTPase"/>
</dbReference>
<dbReference type="Gene3D" id="3.30.450.20">
    <property type="entry name" value="PAS domain"/>
    <property type="match status" value="1"/>
</dbReference>
<dbReference type="Gene3D" id="3.30.70.260">
    <property type="match status" value="1"/>
</dbReference>
<keyword evidence="4" id="KW-0805">Transcription regulation</keyword>
<proteinExistence type="predicted"/>
<evidence type="ECO:0000256" key="1">
    <source>
        <dbReference type="ARBA" id="ARBA00022741"/>
    </source>
</evidence>
<dbReference type="RefSeq" id="WP_213165895.1">
    <property type="nucleotide sequence ID" value="NZ_CP058559.1"/>
</dbReference>
<evidence type="ECO:0000259" key="8">
    <source>
        <dbReference type="PROSITE" id="PS50045"/>
    </source>
</evidence>
<dbReference type="GO" id="GO:0005524">
    <property type="term" value="F:ATP binding"/>
    <property type="evidence" value="ECO:0007669"/>
    <property type="project" value="UniProtKB-KW"/>
</dbReference>
<name>A0A7G9WA12_ALKCA</name>
<dbReference type="InterPro" id="IPR002078">
    <property type="entry name" value="Sigma_54_int"/>
</dbReference>
<evidence type="ECO:0000256" key="2">
    <source>
        <dbReference type="ARBA" id="ARBA00022797"/>
    </source>
</evidence>
<keyword evidence="5" id="KW-0238">DNA-binding</keyword>
<dbReference type="CDD" id="cd00009">
    <property type="entry name" value="AAA"/>
    <property type="match status" value="1"/>
</dbReference>
<keyword evidence="10" id="KW-1185">Reference proteome</keyword>
<dbReference type="SUPFAM" id="SSF52540">
    <property type="entry name" value="P-loop containing nucleoside triphosphate hydrolases"/>
    <property type="match status" value="1"/>
</dbReference>
<dbReference type="Gene3D" id="1.10.10.60">
    <property type="entry name" value="Homeodomain-like"/>
    <property type="match status" value="1"/>
</dbReference>
<dbReference type="Gene3D" id="3.40.50.300">
    <property type="entry name" value="P-loop containing nucleotide triphosphate hydrolases"/>
    <property type="match status" value="1"/>
</dbReference>
<gene>
    <name evidence="9" type="ORF">HYG86_12465</name>
</gene>
<keyword evidence="1" id="KW-0547">Nucleotide-binding</keyword>
<dbReference type="EMBL" id="CP058559">
    <property type="protein sequence ID" value="QNO15524.1"/>
    <property type="molecule type" value="Genomic_DNA"/>
</dbReference>
<dbReference type="PROSITE" id="PS00688">
    <property type="entry name" value="SIGMA54_INTERACT_3"/>
    <property type="match status" value="1"/>
</dbReference>
<evidence type="ECO:0000256" key="3">
    <source>
        <dbReference type="ARBA" id="ARBA00022840"/>
    </source>
</evidence>
<dbReference type="Pfam" id="PF25601">
    <property type="entry name" value="AAA_lid_14"/>
    <property type="match status" value="1"/>
</dbReference>